<evidence type="ECO:0000259" key="6">
    <source>
        <dbReference type="Pfam" id="PF24517"/>
    </source>
</evidence>
<dbReference type="Gene3D" id="3.60.21.10">
    <property type="match status" value="1"/>
</dbReference>
<dbReference type="Proteomes" id="UP001059617">
    <property type="component" value="Chromosome"/>
</dbReference>
<evidence type="ECO:0000313" key="8">
    <source>
        <dbReference type="Proteomes" id="UP001059617"/>
    </source>
</evidence>
<dbReference type="EMBL" id="CP073720">
    <property type="protein sequence ID" value="UWP82342.1"/>
    <property type="molecule type" value="Genomic_DNA"/>
</dbReference>
<organism evidence="7 8">
    <name type="scientific">Dactylosporangium fulvum</name>
    <dbReference type="NCBI Taxonomy" id="53359"/>
    <lineage>
        <taxon>Bacteria</taxon>
        <taxon>Bacillati</taxon>
        <taxon>Actinomycetota</taxon>
        <taxon>Actinomycetes</taxon>
        <taxon>Micromonosporales</taxon>
        <taxon>Micromonosporaceae</taxon>
        <taxon>Dactylosporangium</taxon>
    </lineage>
</organism>
<evidence type="ECO:0000256" key="4">
    <source>
        <dbReference type="SAM" id="SignalP"/>
    </source>
</evidence>
<proteinExistence type="predicted"/>
<evidence type="ECO:0000256" key="2">
    <source>
        <dbReference type="ARBA" id="ARBA00022525"/>
    </source>
</evidence>
<dbReference type="PANTHER" id="PTHR45867">
    <property type="entry name" value="PURPLE ACID PHOSPHATASE"/>
    <property type="match status" value="1"/>
</dbReference>
<dbReference type="InterPro" id="IPR055372">
    <property type="entry name" value="CBM96"/>
</dbReference>
<dbReference type="Pfam" id="PF00149">
    <property type="entry name" value="Metallophos"/>
    <property type="match status" value="1"/>
</dbReference>
<evidence type="ECO:0000313" key="7">
    <source>
        <dbReference type="EMBL" id="UWP82342.1"/>
    </source>
</evidence>
<feature type="chain" id="PRO_5045268106" evidence="4">
    <location>
        <begin position="36"/>
        <end position="464"/>
    </location>
</feature>
<dbReference type="RefSeq" id="WP_259860114.1">
    <property type="nucleotide sequence ID" value="NZ_BAAAST010000033.1"/>
</dbReference>
<comment type="subcellular location">
    <subcellularLocation>
        <location evidence="1">Secreted</location>
    </subcellularLocation>
</comment>
<feature type="domain" description="Carbohydrate-binding module family 96" evidence="6">
    <location>
        <begin position="37"/>
        <end position="190"/>
    </location>
</feature>
<reference evidence="7" key="1">
    <citation type="submission" date="2021-04" db="EMBL/GenBank/DDBJ databases">
        <authorList>
            <person name="Hartkoorn R.C."/>
            <person name="Beaudoing E."/>
            <person name="Hot D."/>
        </authorList>
    </citation>
    <scope>NUCLEOTIDE SEQUENCE</scope>
    <source>
        <strain evidence="7">NRRL B-16292</strain>
    </source>
</reference>
<evidence type="ECO:0000259" key="5">
    <source>
        <dbReference type="Pfam" id="PF00149"/>
    </source>
</evidence>
<keyword evidence="2" id="KW-0964">Secreted</keyword>
<feature type="domain" description="Calcineurin-like phosphoesterase" evidence="5">
    <location>
        <begin position="235"/>
        <end position="383"/>
    </location>
</feature>
<keyword evidence="8" id="KW-1185">Reference proteome</keyword>
<sequence length="464" mass="48802">MRFRKHRPTIVVGVATTLTVATATVLLTAATPASAATSTFTPVADTYVQSDTASTNYGTATQIVVDNSPVRRMFLRFTVSGVSGTITSAKLRLRTISGNDGSPAGGTFRSMSNTTWSETGTTWNNQPALDGTSLGSIGAVTRDSWYEVDVSAVVTGDGTYSFGATSSNGDGAYYDTRETGADAPQLVITTGTTTPPPTTPPPSGDPVLVGAGDIATSGSGDSATAALVNGISGTVFTTGDNVYTNGTAAEFTSYYAPTWGQFKSRTRPSPGNHDYNTSGASGYYNYFGAQAGPSGLGYYSYDLGNWHIVSLNSNISMSAGSAQEQWLRNDLAANTRPCTLAYWHHPLFTSGANHAPSTSTRPLYQALYDNNAEVVVWGHNHQYERFAPMNPAGALDNSRGLRSFVAGMGGADHYSFGTIQANSQARNSDTFGVLKFTLHAGSYDWQFVPVAGKTYSDSGSGTCH</sequence>
<protein>
    <submittedName>
        <fullName evidence="7">DNRLRE domain-containing protein</fullName>
    </submittedName>
</protein>
<dbReference type="PANTHER" id="PTHR45867:SF3">
    <property type="entry name" value="ACID PHOSPHATASE TYPE 7"/>
    <property type="match status" value="1"/>
</dbReference>
<dbReference type="Pfam" id="PF24517">
    <property type="entry name" value="CBM96"/>
    <property type="match status" value="1"/>
</dbReference>
<gene>
    <name evidence="7" type="ORF">Dfulv_46055</name>
</gene>
<name>A0ABY5VX72_9ACTN</name>
<dbReference type="InterPro" id="IPR029052">
    <property type="entry name" value="Metallo-depent_PP-like"/>
</dbReference>
<accession>A0ABY5VX72</accession>
<dbReference type="InterPro" id="IPR004843">
    <property type="entry name" value="Calcineurin-like_PHP"/>
</dbReference>
<reference evidence="7" key="2">
    <citation type="submission" date="2022-09" db="EMBL/GenBank/DDBJ databases">
        <title>Biosynthetic gene clusters of Dactylosporangioum fulvum.</title>
        <authorList>
            <person name="Caradec T."/>
        </authorList>
    </citation>
    <scope>NUCLEOTIDE SEQUENCE</scope>
    <source>
        <strain evidence="7">NRRL B-16292</strain>
    </source>
</reference>
<keyword evidence="3 4" id="KW-0732">Signal</keyword>
<evidence type="ECO:0000256" key="3">
    <source>
        <dbReference type="ARBA" id="ARBA00022729"/>
    </source>
</evidence>
<evidence type="ECO:0000256" key="1">
    <source>
        <dbReference type="ARBA" id="ARBA00004613"/>
    </source>
</evidence>
<dbReference type="NCBIfam" id="NF033679">
    <property type="entry name" value="DNRLRE_dom"/>
    <property type="match status" value="1"/>
</dbReference>
<dbReference type="SUPFAM" id="SSF56300">
    <property type="entry name" value="Metallo-dependent phosphatases"/>
    <property type="match status" value="1"/>
</dbReference>
<feature type="signal peptide" evidence="4">
    <location>
        <begin position="1"/>
        <end position="35"/>
    </location>
</feature>